<sequence>SRGGFQNRPLHPNQTLRPLQKQYQNSQNRFRSNPIDVRGQVGSSGTWTNNHASSQRHQEFASPQNFKNNAKLVGSYPPAIDYNRGRGAH</sequence>
<gene>
    <name evidence="2" type="primary">ORF8440</name>
</gene>
<reference evidence="2" key="1">
    <citation type="submission" date="2014-12" db="EMBL/GenBank/DDBJ databases">
        <title>Insight into the proteome of Arion vulgaris.</title>
        <authorList>
            <person name="Aradska J."/>
            <person name="Bulat T."/>
            <person name="Smidak R."/>
            <person name="Sarate P."/>
            <person name="Gangsoo J."/>
            <person name="Sialana F."/>
            <person name="Bilban M."/>
            <person name="Lubec G."/>
        </authorList>
    </citation>
    <scope>NUCLEOTIDE SEQUENCE</scope>
    <source>
        <tissue evidence="2">Skin</tissue>
    </source>
</reference>
<evidence type="ECO:0000313" key="2">
    <source>
        <dbReference type="EMBL" id="CEK49655.1"/>
    </source>
</evidence>
<dbReference type="AlphaFoldDB" id="A0A0B6Y297"/>
<feature type="region of interest" description="Disordered" evidence="1">
    <location>
        <begin position="1"/>
        <end position="89"/>
    </location>
</feature>
<feature type="compositionally biased region" description="Polar residues" evidence="1">
    <location>
        <begin position="12"/>
        <end position="31"/>
    </location>
</feature>
<dbReference type="EMBL" id="HACG01002790">
    <property type="protein sequence ID" value="CEK49655.1"/>
    <property type="molecule type" value="Transcribed_RNA"/>
</dbReference>
<evidence type="ECO:0000256" key="1">
    <source>
        <dbReference type="SAM" id="MobiDB-lite"/>
    </source>
</evidence>
<feature type="non-terminal residue" evidence="2">
    <location>
        <position position="1"/>
    </location>
</feature>
<accession>A0A0B6Y297</accession>
<feature type="non-terminal residue" evidence="2">
    <location>
        <position position="89"/>
    </location>
</feature>
<name>A0A0B6Y297_9EUPU</name>
<organism evidence="2">
    <name type="scientific">Arion vulgaris</name>
    <dbReference type="NCBI Taxonomy" id="1028688"/>
    <lineage>
        <taxon>Eukaryota</taxon>
        <taxon>Metazoa</taxon>
        <taxon>Spiralia</taxon>
        <taxon>Lophotrochozoa</taxon>
        <taxon>Mollusca</taxon>
        <taxon>Gastropoda</taxon>
        <taxon>Heterobranchia</taxon>
        <taxon>Euthyneura</taxon>
        <taxon>Panpulmonata</taxon>
        <taxon>Eupulmonata</taxon>
        <taxon>Stylommatophora</taxon>
        <taxon>Helicina</taxon>
        <taxon>Arionoidea</taxon>
        <taxon>Arionidae</taxon>
        <taxon>Arion</taxon>
    </lineage>
</organism>
<protein>
    <submittedName>
        <fullName evidence="2">Uncharacterized protein</fullName>
    </submittedName>
</protein>
<feature type="compositionally biased region" description="Polar residues" evidence="1">
    <location>
        <begin position="41"/>
        <end position="68"/>
    </location>
</feature>
<proteinExistence type="predicted"/>